<organism evidence="3 4">
    <name type="scientific">Roseomonas fluvialis</name>
    <dbReference type="NCBI Taxonomy" id="1750527"/>
    <lineage>
        <taxon>Bacteria</taxon>
        <taxon>Pseudomonadati</taxon>
        <taxon>Pseudomonadota</taxon>
        <taxon>Alphaproteobacteria</taxon>
        <taxon>Acetobacterales</taxon>
        <taxon>Roseomonadaceae</taxon>
        <taxon>Roseomonas</taxon>
    </lineage>
</organism>
<name>A0ABM7Y692_9PROT</name>
<dbReference type="Pfam" id="PF13439">
    <property type="entry name" value="Glyco_transf_4"/>
    <property type="match status" value="1"/>
</dbReference>
<evidence type="ECO:0000313" key="4">
    <source>
        <dbReference type="Proteomes" id="UP000831327"/>
    </source>
</evidence>
<reference evidence="3 4" key="1">
    <citation type="journal article" date="2016" name="Microbes Environ.">
        <title>Phylogenetically diverse aerobic anoxygenic phototrophic bacteria isolated from epilithic biofilms in Tama river, Japan.</title>
        <authorList>
            <person name="Hirose S."/>
            <person name="Matsuura K."/>
            <person name="Haruta S."/>
        </authorList>
    </citation>
    <scope>NUCLEOTIDE SEQUENCE [LARGE SCALE GENOMIC DNA]</scope>
    <source>
        <strain evidence="3 4">S08</strain>
    </source>
</reference>
<feature type="domain" description="Glycosyltransferase subfamily 4-like N-terminal" evidence="2">
    <location>
        <begin position="14"/>
        <end position="110"/>
    </location>
</feature>
<dbReference type="Gene3D" id="3.40.50.2000">
    <property type="entry name" value="Glycogen Phosphorylase B"/>
    <property type="match status" value="2"/>
</dbReference>
<dbReference type="InterPro" id="IPR028098">
    <property type="entry name" value="Glyco_trans_4-like_N"/>
</dbReference>
<evidence type="ECO:0000259" key="2">
    <source>
        <dbReference type="Pfam" id="PF13439"/>
    </source>
</evidence>
<dbReference type="Pfam" id="PF00534">
    <property type="entry name" value="Glycos_transf_1"/>
    <property type="match status" value="1"/>
</dbReference>
<feature type="domain" description="Glycosyl transferase family 1" evidence="1">
    <location>
        <begin position="165"/>
        <end position="292"/>
    </location>
</feature>
<dbReference type="Proteomes" id="UP000831327">
    <property type="component" value="Chromosome"/>
</dbReference>
<dbReference type="PANTHER" id="PTHR12526">
    <property type="entry name" value="GLYCOSYLTRANSFERASE"/>
    <property type="match status" value="1"/>
</dbReference>
<accession>A0ABM7Y692</accession>
<dbReference type="SUPFAM" id="SSF53756">
    <property type="entry name" value="UDP-Glycosyltransferase/glycogen phosphorylase"/>
    <property type="match status" value="1"/>
</dbReference>
<keyword evidence="4" id="KW-1185">Reference proteome</keyword>
<evidence type="ECO:0000313" key="3">
    <source>
        <dbReference type="EMBL" id="BDG73475.1"/>
    </source>
</evidence>
<dbReference type="InterPro" id="IPR001296">
    <property type="entry name" value="Glyco_trans_1"/>
</dbReference>
<evidence type="ECO:0000259" key="1">
    <source>
        <dbReference type="Pfam" id="PF00534"/>
    </source>
</evidence>
<dbReference type="PANTHER" id="PTHR12526:SF595">
    <property type="entry name" value="BLL5217 PROTEIN"/>
    <property type="match status" value="1"/>
</dbReference>
<protein>
    <submittedName>
        <fullName evidence="3">Uncharacterized protein</fullName>
    </submittedName>
</protein>
<dbReference type="EMBL" id="AP025637">
    <property type="protein sequence ID" value="BDG73475.1"/>
    <property type="molecule type" value="Genomic_DNA"/>
</dbReference>
<gene>
    <name evidence="3" type="ORF">Rmf_34040</name>
</gene>
<dbReference type="RefSeq" id="WP_244407702.1">
    <property type="nucleotide sequence ID" value="NZ_AP025637.1"/>
</dbReference>
<sequence length="330" mass="36151">MISTISVPTPPQGYGGIERVVHALAEELVRQGHEVTLFARAGSACSGQTIEVDPAADQPAFTGGKAPLNEQPLCDAVEAYTARHRLDVLHDWSLQNIFVNRHPDRVPFVVSTCVPQPEGYAQANVVAACAAHARTLKGGTVPHVGYGVDVQSLDWSEQGGERQVHLAKIARYKGQHVSILAAALSRQPLDIVGNIEGRRYAKFIIEPMAALLPNVRLLGETREVERMLAASRALVLAPLWFEVYPMVVIQALCAGTPVVTLRSGGLPEQVEDGVNGYLADNVMGLARAMREVRGISRKRCREVALERFAVRDMATRYAMLYRRSIDGERW</sequence>
<proteinExistence type="predicted"/>